<evidence type="ECO:0000313" key="3">
    <source>
        <dbReference type="EMBL" id="KAK2636682.1"/>
    </source>
</evidence>
<name>A0AAD9TIG3_9ROSI</name>
<sequence length="231" mass="26246">MAVWVWKRLRISASLSLKDGEDLVQRLQDELNIAGAQKMALCLAGRILSPDLINRDEFRSVISTIWKVDGDVEIEVITSNTYAFHFQFPHDKWKVLAGGLWSFDDALIVLEESTGKGALKSLKFIKAEFWDQISNIPILCMTKEIGRLLGNIIGDVREVDVGPYGDCLGHTICECSEVENNDQLRDWDLIYSVWLKAPVSPKQSVQRNWDGNTDTRRMNGNRRSYDVVEEA</sequence>
<dbReference type="PANTHER" id="PTHR31286:SF167">
    <property type="entry name" value="OS09G0268800 PROTEIN"/>
    <property type="match status" value="1"/>
</dbReference>
<dbReference type="PANTHER" id="PTHR31286">
    <property type="entry name" value="GLYCINE-RICH CELL WALL STRUCTURAL PROTEIN 1.8-LIKE"/>
    <property type="match status" value="1"/>
</dbReference>
<proteinExistence type="predicted"/>
<protein>
    <recommendedName>
        <fullName evidence="2">DUF4283 domain-containing protein</fullName>
    </recommendedName>
</protein>
<dbReference type="Proteomes" id="UP001280121">
    <property type="component" value="Unassembled WGS sequence"/>
</dbReference>
<comment type="caution">
    <text evidence="3">The sequence shown here is derived from an EMBL/GenBank/DDBJ whole genome shotgun (WGS) entry which is preliminary data.</text>
</comment>
<evidence type="ECO:0000256" key="1">
    <source>
        <dbReference type="SAM" id="MobiDB-lite"/>
    </source>
</evidence>
<reference evidence="3" key="1">
    <citation type="journal article" date="2023" name="Plant J.">
        <title>Genome sequences and population genomics provide insights into the demographic history, inbreeding, and mutation load of two 'living fossil' tree species of Dipteronia.</title>
        <authorList>
            <person name="Feng Y."/>
            <person name="Comes H.P."/>
            <person name="Chen J."/>
            <person name="Zhu S."/>
            <person name="Lu R."/>
            <person name="Zhang X."/>
            <person name="Li P."/>
            <person name="Qiu J."/>
            <person name="Olsen K.M."/>
            <person name="Qiu Y."/>
        </authorList>
    </citation>
    <scope>NUCLEOTIDE SEQUENCE</scope>
    <source>
        <strain evidence="3">KIB01</strain>
    </source>
</reference>
<organism evidence="3 4">
    <name type="scientific">Dipteronia dyeriana</name>
    <dbReference type="NCBI Taxonomy" id="168575"/>
    <lineage>
        <taxon>Eukaryota</taxon>
        <taxon>Viridiplantae</taxon>
        <taxon>Streptophyta</taxon>
        <taxon>Embryophyta</taxon>
        <taxon>Tracheophyta</taxon>
        <taxon>Spermatophyta</taxon>
        <taxon>Magnoliopsida</taxon>
        <taxon>eudicotyledons</taxon>
        <taxon>Gunneridae</taxon>
        <taxon>Pentapetalae</taxon>
        <taxon>rosids</taxon>
        <taxon>malvids</taxon>
        <taxon>Sapindales</taxon>
        <taxon>Sapindaceae</taxon>
        <taxon>Hippocastanoideae</taxon>
        <taxon>Acereae</taxon>
        <taxon>Dipteronia</taxon>
    </lineage>
</organism>
<dbReference type="InterPro" id="IPR040256">
    <property type="entry name" value="At4g02000-like"/>
</dbReference>
<feature type="region of interest" description="Disordered" evidence="1">
    <location>
        <begin position="205"/>
        <end position="231"/>
    </location>
</feature>
<feature type="domain" description="DUF4283" evidence="2">
    <location>
        <begin position="37"/>
        <end position="111"/>
    </location>
</feature>
<dbReference type="EMBL" id="JANJYI010000009">
    <property type="protein sequence ID" value="KAK2636682.1"/>
    <property type="molecule type" value="Genomic_DNA"/>
</dbReference>
<evidence type="ECO:0000313" key="4">
    <source>
        <dbReference type="Proteomes" id="UP001280121"/>
    </source>
</evidence>
<dbReference type="InterPro" id="IPR025558">
    <property type="entry name" value="DUF4283"/>
</dbReference>
<dbReference type="AlphaFoldDB" id="A0AAD9TIG3"/>
<dbReference type="Pfam" id="PF14111">
    <property type="entry name" value="DUF4283"/>
    <property type="match status" value="1"/>
</dbReference>
<accession>A0AAD9TIG3</accession>
<evidence type="ECO:0000259" key="2">
    <source>
        <dbReference type="Pfam" id="PF14111"/>
    </source>
</evidence>
<keyword evidence="4" id="KW-1185">Reference proteome</keyword>
<gene>
    <name evidence="3" type="ORF">Ddye_031474</name>
</gene>